<protein>
    <submittedName>
        <fullName evidence="2">Uncharacterized protein</fullName>
    </submittedName>
</protein>
<dbReference type="Proteomes" id="UP001456524">
    <property type="component" value="Unassembled WGS sequence"/>
</dbReference>
<proteinExistence type="predicted"/>
<name>A0ABR1XSR7_9PEZI</name>
<organism evidence="2 3">
    <name type="scientific">Phyllosticta citrichinensis</name>
    <dbReference type="NCBI Taxonomy" id="1130410"/>
    <lineage>
        <taxon>Eukaryota</taxon>
        <taxon>Fungi</taxon>
        <taxon>Dikarya</taxon>
        <taxon>Ascomycota</taxon>
        <taxon>Pezizomycotina</taxon>
        <taxon>Dothideomycetes</taxon>
        <taxon>Dothideomycetes incertae sedis</taxon>
        <taxon>Botryosphaeriales</taxon>
        <taxon>Phyllostictaceae</taxon>
        <taxon>Phyllosticta</taxon>
    </lineage>
</organism>
<evidence type="ECO:0000313" key="2">
    <source>
        <dbReference type="EMBL" id="KAK8166233.1"/>
    </source>
</evidence>
<comment type="caution">
    <text evidence="2">The sequence shown here is derived from an EMBL/GenBank/DDBJ whole genome shotgun (WGS) entry which is preliminary data.</text>
</comment>
<reference evidence="2 3" key="1">
    <citation type="journal article" date="2022" name="G3 (Bethesda)">
        <title>Enemy or ally: a genomic approach to elucidate the lifestyle of Phyllosticta citrichinaensis.</title>
        <authorList>
            <person name="Buijs V.A."/>
            <person name="Groenewald J.Z."/>
            <person name="Haridas S."/>
            <person name="LaButti K.M."/>
            <person name="Lipzen A."/>
            <person name="Martin F.M."/>
            <person name="Barry K."/>
            <person name="Grigoriev I.V."/>
            <person name="Crous P.W."/>
            <person name="Seidl M.F."/>
        </authorList>
    </citation>
    <scope>NUCLEOTIDE SEQUENCE [LARGE SCALE GENOMIC DNA]</scope>
    <source>
        <strain evidence="2 3">CBS 129764</strain>
    </source>
</reference>
<evidence type="ECO:0000256" key="1">
    <source>
        <dbReference type="SAM" id="SignalP"/>
    </source>
</evidence>
<evidence type="ECO:0000313" key="3">
    <source>
        <dbReference type="Proteomes" id="UP001456524"/>
    </source>
</evidence>
<dbReference type="EMBL" id="JBBWUH010000005">
    <property type="protein sequence ID" value="KAK8166233.1"/>
    <property type="molecule type" value="Genomic_DNA"/>
</dbReference>
<keyword evidence="3" id="KW-1185">Reference proteome</keyword>
<feature type="signal peptide" evidence="1">
    <location>
        <begin position="1"/>
        <end position="21"/>
    </location>
</feature>
<feature type="chain" id="PRO_5045870029" evidence="1">
    <location>
        <begin position="22"/>
        <end position="116"/>
    </location>
</feature>
<keyword evidence="1" id="KW-0732">Signal</keyword>
<accession>A0ABR1XSR7</accession>
<gene>
    <name evidence="2" type="ORF">IWX90DRAFT_432208</name>
</gene>
<sequence>MKNIFFHLLAYSSGLISLAAAEQCLVYDSNNLLLENTESCTCYACSNAGGSTFCPPGLQGVTCCDLTPSKYARAREIFASWCEDCVFVPNRSGLGKVEPCGFPSSSSKCPGICKGR</sequence>